<evidence type="ECO:0000256" key="4">
    <source>
        <dbReference type="HAMAP-Rule" id="MF_01401"/>
    </source>
</evidence>
<dbReference type="PANTHER" id="PTHR43774:SF1">
    <property type="entry name" value="PEPTIDE METHIONINE SULFOXIDE REDUCTASE MSRA 2"/>
    <property type="match status" value="1"/>
</dbReference>
<feature type="active site" evidence="4">
    <location>
        <position position="56"/>
    </location>
</feature>
<dbReference type="PANTHER" id="PTHR43774">
    <property type="entry name" value="PEPTIDE METHIONINE SULFOXIDE REDUCTASE"/>
    <property type="match status" value="1"/>
</dbReference>
<dbReference type="Gene3D" id="3.30.1060.10">
    <property type="entry name" value="Peptide methionine sulphoxide reductase MsrA"/>
    <property type="match status" value="1"/>
</dbReference>
<dbReference type="Pfam" id="PF01625">
    <property type="entry name" value="PMSR"/>
    <property type="match status" value="1"/>
</dbReference>
<evidence type="ECO:0000313" key="8">
    <source>
        <dbReference type="Proteomes" id="UP000249720"/>
    </source>
</evidence>
<comment type="catalytic activity">
    <reaction evidence="2 4">
        <text>L-methionyl-[protein] + [thioredoxin]-disulfide + H2O = L-methionyl-(S)-S-oxide-[protein] + [thioredoxin]-dithiol</text>
        <dbReference type="Rhea" id="RHEA:14217"/>
        <dbReference type="Rhea" id="RHEA-COMP:10698"/>
        <dbReference type="Rhea" id="RHEA-COMP:10700"/>
        <dbReference type="Rhea" id="RHEA-COMP:12313"/>
        <dbReference type="Rhea" id="RHEA-COMP:12315"/>
        <dbReference type="ChEBI" id="CHEBI:15377"/>
        <dbReference type="ChEBI" id="CHEBI:16044"/>
        <dbReference type="ChEBI" id="CHEBI:29950"/>
        <dbReference type="ChEBI" id="CHEBI:44120"/>
        <dbReference type="ChEBI" id="CHEBI:50058"/>
        <dbReference type="EC" id="1.8.4.11"/>
    </reaction>
</comment>
<organism evidence="7 8">
    <name type="scientific">Hydrotalea sandarakina</name>
    <dbReference type="NCBI Taxonomy" id="1004304"/>
    <lineage>
        <taxon>Bacteria</taxon>
        <taxon>Pseudomonadati</taxon>
        <taxon>Bacteroidota</taxon>
        <taxon>Chitinophagia</taxon>
        <taxon>Chitinophagales</taxon>
        <taxon>Chitinophagaceae</taxon>
        <taxon>Hydrotalea</taxon>
    </lineage>
</organism>
<protein>
    <recommendedName>
        <fullName evidence="4">Peptide methionine sulfoxide reductase MsrA</fullName>
        <shortName evidence="4">Protein-methionine-S-oxide reductase</shortName>
        <ecNumber evidence="4">1.8.4.11</ecNumber>
    </recommendedName>
    <alternativeName>
        <fullName evidence="4">Peptide-methionine (S)-S-oxide reductase</fullName>
        <shortName evidence="4">Peptide Met(O) reductase</shortName>
    </alternativeName>
</protein>
<accession>A0A2W7S4W3</accession>
<sequence length="225" mass="25786">MLLKFYFTGLCFISTFCLSCAQPAKNKETKEITHNMDNKTIPAGLKTDTAYFGEGCFWCTEAFFQRLNGVYEVNSGYGGGHVPNPTYEQVCDKNTGHVELAQIIYDPKVVSFDELLEVFWKTHDPTTLNQQGADVGPQYRSVIFYTNEEQRQKAEAYKLALDKSGAFNKPIVTAIEPFKNFYPAENYHQNYYNNNGDAPYCRFVIRPKLEKFEKVFKNKLKPGVE</sequence>
<dbReference type="EMBL" id="QKZV01000001">
    <property type="protein sequence ID" value="PZX65880.1"/>
    <property type="molecule type" value="Genomic_DNA"/>
</dbReference>
<evidence type="ECO:0000259" key="6">
    <source>
        <dbReference type="Pfam" id="PF01625"/>
    </source>
</evidence>
<evidence type="ECO:0000256" key="2">
    <source>
        <dbReference type="ARBA" id="ARBA00047806"/>
    </source>
</evidence>
<dbReference type="Proteomes" id="UP000249720">
    <property type="component" value="Unassembled WGS sequence"/>
</dbReference>
<dbReference type="InterPro" id="IPR002569">
    <property type="entry name" value="Met_Sox_Rdtase_MsrA_dom"/>
</dbReference>
<dbReference type="EC" id="1.8.4.11" evidence="4"/>
<keyword evidence="8" id="KW-1185">Reference proteome</keyword>
<proteinExistence type="inferred from homology"/>
<comment type="catalytic activity">
    <reaction evidence="3 4">
        <text>[thioredoxin]-disulfide + L-methionine + H2O = L-methionine (S)-S-oxide + [thioredoxin]-dithiol</text>
        <dbReference type="Rhea" id="RHEA:19993"/>
        <dbReference type="Rhea" id="RHEA-COMP:10698"/>
        <dbReference type="Rhea" id="RHEA-COMP:10700"/>
        <dbReference type="ChEBI" id="CHEBI:15377"/>
        <dbReference type="ChEBI" id="CHEBI:29950"/>
        <dbReference type="ChEBI" id="CHEBI:50058"/>
        <dbReference type="ChEBI" id="CHEBI:57844"/>
        <dbReference type="ChEBI" id="CHEBI:58772"/>
        <dbReference type="EC" id="1.8.4.11"/>
    </reaction>
</comment>
<feature type="chain" id="PRO_5015909229" description="Peptide methionine sulfoxide reductase MsrA" evidence="5">
    <location>
        <begin position="22"/>
        <end position="225"/>
    </location>
</feature>
<evidence type="ECO:0000256" key="5">
    <source>
        <dbReference type="SAM" id="SignalP"/>
    </source>
</evidence>
<name>A0A2W7S4W3_9BACT</name>
<comment type="similarity">
    <text evidence="4">Belongs to the MsrA Met sulfoxide reductase family.</text>
</comment>
<evidence type="ECO:0000256" key="1">
    <source>
        <dbReference type="ARBA" id="ARBA00023002"/>
    </source>
</evidence>
<reference evidence="7 8" key="1">
    <citation type="submission" date="2018-06" db="EMBL/GenBank/DDBJ databases">
        <title>Genomic Encyclopedia of Archaeal and Bacterial Type Strains, Phase II (KMG-II): from individual species to whole genera.</title>
        <authorList>
            <person name="Goeker M."/>
        </authorList>
    </citation>
    <scope>NUCLEOTIDE SEQUENCE [LARGE SCALE GENOMIC DNA]</scope>
    <source>
        <strain evidence="7 8">DSM 23241</strain>
    </source>
</reference>
<keyword evidence="1 4" id="KW-0560">Oxidoreductase</keyword>
<gene>
    <name evidence="4" type="primary">msrA</name>
    <name evidence="7" type="ORF">LX80_00373</name>
</gene>
<keyword evidence="5" id="KW-0732">Signal</keyword>
<dbReference type="GO" id="GO:0008113">
    <property type="term" value="F:peptide-methionine (S)-S-oxide reductase activity"/>
    <property type="evidence" value="ECO:0007669"/>
    <property type="project" value="UniProtKB-UniRule"/>
</dbReference>
<feature type="signal peptide" evidence="5">
    <location>
        <begin position="1"/>
        <end position="21"/>
    </location>
</feature>
<comment type="caution">
    <text evidence="7">The sequence shown here is derived from an EMBL/GenBank/DDBJ whole genome shotgun (WGS) entry which is preliminary data.</text>
</comment>
<dbReference type="SUPFAM" id="SSF55068">
    <property type="entry name" value="Peptide methionine sulfoxide reductase"/>
    <property type="match status" value="1"/>
</dbReference>
<evidence type="ECO:0000256" key="3">
    <source>
        <dbReference type="ARBA" id="ARBA00048782"/>
    </source>
</evidence>
<comment type="function">
    <text evidence="4">Has an important function as a repair enzyme for proteins that have been inactivated by oxidation. Catalyzes the reversible oxidation-reduction of methionine sulfoxide in proteins to methionine.</text>
</comment>
<dbReference type="AlphaFoldDB" id="A0A2W7S4W3"/>
<dbReference type="InterPro" id="IPR036509">
    <property type="entry name" value="Met_Sox_Rdtase_MsrA_sf"/>
</dbReference>
<dbReference type="GO" id="GO:0033744">
    <property type="term" value="F:L-methionine:thioredoxin-disulfide S-oxidoreductase activity"/>
    <property type="evidence" value="ECO:0007669"/>
    <property type="project" value="RHEA"/>
</dbReference>
<feature type="domain" description="Peptide methionine sulphoxide reductase MsrA" evidence="6">
    <location>
        <begin position="49"/>
        <end position="201"/>
    </location>
</feature>
<dbReference type="NCBIfam" id="TIGR00401">
    <property type="entry name" value="msrA"/>
    <property type="match status" value="1"/>
</dbReference>
<evidence type="ECO:0000313" key="7">
    <source>
        <dbReference type="EMBL" id="PZX65880.1"/>
    </source>
</evidence>
<dbReference type="HAMAP" id="MF_01401">
    <property type="entry name" value="MsrA"/>
    <property type="match status" value="1"/>
</dbReference>